<accession>A0ABQ3V2E8</accession>
<evidence type="ECO:0000313" key="7">
    <source>
        <dbReference type="Proteomes" id="UP000654345"/>
    </source>
</evidence>
<keyword evidence="3" id="KW-0012">Acyltransferase</keyword>
<dbReference type="RefSeq" id="WP_201375331.1">
    <property type="nucleotide sequence ID" value="NZ_BNJG01000003.1"/>
</dbReference>
<comment type="similarity">
    <text evidence="1 4">Belongs to the thiolase-like superfamily. Beta-ketoacyl-ACP synthases family.</text>
</comment>
<dbReference type="InterPro" id="IPR014031">
    <property type="entry name" value="Ketoacyl_synth_C"/>
</dbReference>
<dbReference type="PANTHER" id="PTHR11712">
    <property type="entry name" value="POLYKETIDE SYNTHASE-RELATED"/>
    <property type="match status" value="1"/>
</dbReference>
<organism evidence="6 7">
    <name type="scientific">Ktedonobacter robiniae</name>
    <dbReference type="NCBI Taxonomy" id="2778365"/>
    <lineage>
        <taxon>Bacteria</taxon>
        <taxon>Bacillati</taxon>
        <taxon>Chloroflexota</taxon>
        <taxon>Ktedonobacteria</taxon>
        <taxon>Ktedonobacterales</taxon>
        <taxon>Ktedonobacteraceae</taxon>
        <taxon>Ktedonobacter</taxon>
    </lineage>
</organism>
<dbReference type="Gene3D" id="3.40.47.10">
    <property type="match status" value="2"/>
</dbReference>
<dbReference type="SUPFAM" id="SSF53901">
    <property type="entry name" value="Thiolase-like"/>
    <property type="match status" value="2"/>
</dbReference>
<sequence length="421" mass="45245">MKKVVITGIGCITPAGIGMDELWKRARSGEACTQTIDRFDPARYQCQVAGQANTFDAQQELPARTVKRTDRFTHLALATVNQALADARLSVDAENGVRPERVAVMVGNVLGGWEFAERELRELWRDGAREVSPYQATAWFPAAPQGNICINLGIKGPARTFVSDRASGAYALIHGADVIRRGQADVVIAGGTEAPLSPYAWLCCQTAGYLTRHGNKQPGAAYRPFERKHTGTVLGEGSSFLILEELEHAQRRGATIYGELKGWAVGSDGYIPLYTVEPHGYILAKTIQKSLRHADLEAGQVDAIFAHGSGIPVEDMTEVYAFKDTFGARSQDVPVTAPKSAIGHMLGAAAPADVALALRAMAKKELPPTANLDQPAPGFDLNFVRGNAQKLESFQNTLVVSRGFGGVNACMVVSAWPTTVA</sequence>
<dbReference type="InterPro" id="IPR020841">
    <property type="entry name" value="PKS_Beta-ketoAc_synthase_dom"/>
</dbReference>
<keyword evidence="2 4" id="KW-0808">Transferase</keyword>
<evidence type="ECO:0000256" key="4">
    <source>
        <dbReference type="RuleBase" id="RU003694"/>
    </source>
</evidence>
<protein>
    <submittedName>
        <fullName evidence="6">3-oxoacyl-[acyl-carrier-protein] synthase 2</fullName>
    </submittedName>
</protein>
<name>A0ABQ3V2E8_9CHLR</name>
<dbReference type="PANTHER" id="PTHR11712:SF322">
    <property type="entry name" value="POLYKETIDE BETA-KETOACYL SYNTHASE 2-RELATED"/>
    <property type="match status" value="1"/>
</dbReference>
<dbReference type="InterPro" id="IPR014030">
    <property type="entry name" value="Ketoacyl_synth_N"/>
</dbReference>
<evidence type="ECO:0000256" key="3">
    <source>
        <dbReference type="ARBA" id="ARBA00023315"/>
    </source>
</evidence>
<feature type="domain" description="Ketosynthase family 3 (KS3)" evidence="5">
    <location>
        <begin position="1"/>
        <end position="415"/>
    </location>
</feature>
<dbReference type="PROSITE" id="PS52004">
    <property type="entry name" value="KS3_2"/>
    <property type="match status" value="1"/>
</dbReference>
<evidence type="ECO:0000313" key="6">
    <source>
        <dbReference type="EMBL" id="GHO59122.1"/>
    </source>
</evidence>
<dbReference type="SMART" id="SM00825">
    <property type="entry name" value="PKS_KS"/>
    <property type="match status" value="1"/>
</dbReference>
<gene>
    <name evidence="6" type="primary">fabF</name>
    <name evidence="6" type="ORF">KSB_75970</name>
</gene>
<evidence type="ECO:0000256" key="2">
    <source>
        <dbReference type="ARBA" id="ARBA00022679"/>
    </source>
</evidence>
<dbReference type="EMBL" id="BNJG01000003">
    <property type="protein sequence ID" value="GHO59122.1"/>
    <property type="molecule type" value="Genomic_DNA"/>
</dbReference>
<dbReference type="Pfam" id="PF02801">
    <property type="entry name" value="Ketoacyl-synt_C"/>
    <property type="match status" value="1"/>
</dbReference>
<evidence type="ECO:0000259" key="5">
    <source>
        <dbReference type="PROSITE" id="PS52004"/>
    </source>
</evidence>
<dbReference type="Proteomes" id="UP000654345">
    <property type="component" value="Unassembled WGS sequence"/>
</dbReference>
<dbReference type="InterPro" id="IPR016039">
    <property type="entry name" value="Thiolase-like"/>
</dbReference>
<evidence type="ECO:0000256" key="1">
    <source>
        <dbReference type="ARBA" id="ARBA00008467"/>
    </source>
</evidence>
<reference evidence="6 7" key="1">
    <citation type="journal article" date="2021" name="Int. J. Syst. Evol. Microbiol.">
        <title>Reticulibacter mediterranei gen. nov., sp. nov., within the new family Reticulibacteraceae fam. nov., and Ktedonospora formicarum gen. nov., sp. nov., Ktedonobacter robiniae sp. nov., Dictyobacter formicarum sp. nov. and Dictyobacter arantiisoli sp. nov., belonging to the class Ktedonobacteria.</title>
        <authorList>
            <person name="Yabe S."/>
            <person name="Zheng Y."/>
            <person name="Wang C.M."/>
            <person name="Sakai Y."/>
            <person name="Abe K."/>
            <person name="Yokota A."/>
            <person name="Donadio S."/>
            <person name="Cavaletti L."/>
            <person name="Monciardini P."/>
        </authorList>
    </citation>
    <scope>NUCLEOTIDE SEQUENCE [LARGE SCALE GENOMIC DNA]</scope>
    <source>
        <strain evidence="6 7">SOSP1-30</strain>
    </source>
</reference>
<proteinExistence type="inferred from homology"/>
<dbReference type="Pfam" id="PF00109">
    <property type="entry name" value="ketoacyl-synt"/>
    <property type="match status" value="1"/>
</dbReference>
<comment type="caution">
    <text evidence="6">The sequence shown here is derived from an EMBL/GenBank/DDBJ whole genome shotgun (WGS) entry which is preliminary data.</text>
</comment>
<keyword evidence="7" id="KW-1185">Reference proteome</keyword>
<dbReference type="InterPro" id="IPR000794">
    <property type="entry name" value="Beta-ketoacyl_synthase"/>
</dbReference>
<dbReference type="CDD" id="cd00834">
    <property type="entry name" value="KAS_I_II"/>
    <property type="match status" value="1"/>
</dbReference>